<comment type="caution">
    <text evidence="6">The sequence shown here is derived from an EMBL/GenBank/DDBJ whole genome shotgun (WGS) entry which is preliminary data.</text>
</comment>
<dbReference type="AlphaFoldDB" id="A0A978VW82"/>
<evidence type="ECO:0000256" key="4">
    <source>
        <dbReference type="ARBA" id="ARBA00023306"/>
    </source>
</evidence>
<dbReference type="PANTHER" id="PTHR15615">
    <property type="match status" value="1"/>
</dbReference>
<name>A0A978VW82_ZIZJJ</name>
<dbReference type="Proteomes" id="UP000813462">
    <property type="component" value="Unassembled WGS sequence"/>
</dbReference>
<gene>
    <name evidence="6" type="ORF">FEM48_Zijuj02G0145000</name>
</gene>
<dbReference type="EMBL" id="JAEACU010000002">
    <property type="protein sequence ID" value="KAH7543077.1"/>
    <property type="molecule type" value="Genomic_DNA"/>
</dbReference>
<keyword evidence="2" id="KW-0132">Cell division</keyword>
<evidence type="ECO:0000256" key="1">
    <source>
        <dbReference type="ARBA" id="ARBA00007215"/>
    </source>
</evidence>
<evidence type="ECO:0000256" key="2">
    <source>
        <dbReference type="ARBA" id="ARBA00022618"/>
    </source>
</evidence>
<evidence type="ECO:0000256" key="5">
    <source>
        <dbReference type="PIRNR" id="PIRNR027110"/>
    </source>
</evidence>
<dbReference type="Gene3D" id="1.10.472.10">
    <property type="entry name" value="Cyclin-like"/>
    <property type="match status" value="1"/>
</dbReference>
<evidence type="ECO:0000313" key="7">
    <source>
        <dbReference type="Proteomes" id="UP000813462"/>
    </source>
</evidence>
<keyword evidence="4" id="KW-0131">Cell cycle</keyword>
<evidence type="ECO:0000313" key="6">
    <source>
        <dbReference type="EMBL" id="KAH7543077.1"/>
    </source>
</evidence>
<organism evidence="6 7">
    <name type="scientific">Ziziphus jujuba var. spinosa</name>
    <dbReference type="NCBI Taxonomy" id="714518"/>
    <lineage>
        <taxon>Eukaryota</taxon>
        <taxon>Viridiplantae</taxon>
        <taxon>Streptophyta</taxon>
        <taxon>Embryophyta</taxon>
        <taxon>Tracheophyta</taxon>
        <taxon>Spermatophyta</taxon>
        <taxon>Magnoliopsida</taxon>
        <taxon>eudicotyledons</taxon>
        <taxon>Gunneridae</taxon>
        <taxon>Pentapetalae</taxon>
        <taxon>rosids</taxon>
        <taxon>fabids</taxon>
        <taxon>Rosales</taxon>
        <taxon>Rhamnaceae</taxon>
        <taxon>Paliureae</taxon>
        <taxon>Ziziphus</taxon>
    </lineage>
</organism>
<proteinExistence type="inferred from homology"/>
<dbReference type="InterPro" id="IPR036915">
    <property type="entry name" value="Cyclin-like_sf"/>
</dbReference>
<protein>
    <recommendedName>
        <fullName evidence="5">Cyclin</fullName>
    </recommendedName>
</protein>
<reference evidence="6" key="1">
    <citation type="journal article" date="2021" name="Front. Plant Sci.">
        <title>Chromosome-Scale Genome Assembly for Chinese Sour Jujube and Insights Into Its Genome Evolution and Domestication Signature.</title>
        <authorList>
            <person name="Shen L.-Y."/>
            <person name="Luo H."/>
            <person name="Wang X.-L."/>
            <person name="Wang X.-M."/>
            <person name="Qiu X.-J."/>
            <person name="Liu H."/>
            <person name="Zhou S.-S."/>
            <person name="Jia K.-H."/>
            <person name="Nie S."/>
            <person name="Bao Y.-T."/>
            <person name="Zhang R.-G."/>
            <person name="Yun Q.-Z."/>
            <person name="Chai Y.-H."/>
            <person name="Lu J.-Y."/>
            <person name="Li Y."/>
            <person name="Zhao S.-W."/>
            <person name="Mao J.-F."/>
            <person name="Jia S.-G."/>
            <person name="Mao Y.-M."/>
        </authorList>
    </citation>
    <scope>NUCLEOTIDE SEQUENCE</scope>
    <source>
        <strain evidence="6">AT0</strain>
        <tissue evidence="6">Leaf</tissue>
    </source>
</reference>
<accession>A0A978VW82</accession>
<keyword evidence="3 5" id="KW-0195">Cyclin</keyword>
<dbReference type="InterPro" id="IPR013922">
    <property type="entry name" value="Cyclin_PHO80-like"/>
</dbReference>
<dbReference type="Pfam" id="PF08613">
    <property type="entry name" value="Cyclin"/>
    <property type="match status" value="1"/>
</dbReference>
<sequence length="164" mass="18589">MASTPRFLLAVASLLEKSIQRNEKLFASSFASSQKDSITVFDGSKAPNMNVRQYMERIFKYASCSTSCFVVAYIYIERFVQGTGVRLTSLNIHRLLITSVLVAAKFMDYLCHNNAYYAKVGGVSTAEMNNLEMEFLFNLDFKLHVTTEVYGKYCQQLERVGRGL</sequence>
<dbReference type="PIRSF" id="PIRSF027110">
    <property type="entry name" value="PREG"/>
    <property type="match status" value="1"/>
</dbReference>
<evidence type="ECO:0000256" key="3">
    <source>
        <dbReference type="ARBA" id="ARBA00023127"/>
    </source>
</evidence>
<comment type="similarity">
    <text evidence="1">Belongs to the cyclin family. Cyclin U/P subfamily.</text>
</comment>
<dbReference type="GO" id="GO:0051301">
    <property type="term" value="P:cell division"/>
    <property type="evidence" value="ECO:0007669"/>
    <property type="project" value="UniProtKB-UniRule"/>
</dbReference>
<dbReference type="InterPro" id="IPR012389">
    <property type="entry name" value="Cyclin_P/U"/>
</dbReference>
<dbReference type="GO" id="GO:0019901">
    <property type="term" value="F:protein kinase binding"/>
    <property type="evidence" value="ECO:0007669"/>
    <property type="project" value="UniProtKB-UniRule"/>
</dbReference>
<dbReference type="PANTHER" id="PTHR15615:SF80">
    <property type="entry name" value="CYCLIN"/>
    <property type="match status" value="1"/>
</dbReference>
<dbReference type="SUPFAM" id="SSF47954">
    <property type="entry name" value="Cyclin-like"/>
    <property type="match status" value="1"/>
</dbReference>